<organism evidence="3 4">
    <name type="scientific">Mesorhizobium huakuii</name>
    <dbReference type="NCBI Taxonomy" id="28104"/>
    <lineage>
        <taxon>Bacteria</taxon>
        <taxon>Pseudomonadati</taxon>
        <taxon>Pseudomonadota</taxon>
        <taxon>Alphaproteobacteria</taxon>
        <taxon>Hyphomicrobiales</taxon>
        <taxon>Phyllobacteriaceae</taxon>
        <taxon>Mesorhizobium</taxon>
    </lineage>
</organism>
<dbReference type="GO" id="GO:0016491">
    <property type="term" value="F:oxidoreductase activity"/>
    <property type="evidence" value="ECO:0007669"/>
    <property type="project" value="UniProtKB-KW"/>
</dbReference>
<dbReference type="Proteomes" id="UP000515465">
    <property type="component" value="Chromosome"/>
</dbReference>
<dbReference type="Pfam" id="PF03807">
    <property type="entry name" value="F420_oxidored"/>
    <property type="match status" value="1"/>
</dbReference>
<name>A0A7G6SMW8_9HYPH</name>
<sequence>MKIGILGAGMIGGTVGRLWAEAGHEVTFGVRHPERLRSMLSGLGGKAVAGSAIDAVAGEDVVLAAIPFRAWPGVAAEIAAALGDKVLLDATVPDPPRDGAASGDAGLARKDGVAFAVARLLPRAKLVRAFSTVMWTTLQSQAHRVGDRIGIPLAGDDEEAVALAVRLVSDAGFDPVVVGPLSQARRFDPGTSVFDSGMSGREVRAALGEA</sequence>
<evidence type="ECO:0000313" key="3">
    <source>
        <dbReference type="EMBL" id="QND55850.1"/>
    </source>
</evidence>
<evidence type="ECO:0000259" key="2">
    <source>
        <dbReference type="Pfam" id="PF03807"/>
    </source>
</evidence>
<protein>
    <submittedName>
        <fullName evidence="3">NADPH-dependent F420 reductase</fullName>
    </submittedName>
</protein>
<dbReference type="SUPFAM" id="SSF51735">
    <property type="entry name" value="NAD(P)-binding Rossmann-fold domains"/>
    <property type="match status" value="1"/>
</dbReference>
<dbReference type="InterPro" id="IPR028939">
    <property type="entry name" value="P5C_Rdtase_cat_N"/>
</dbReference>
<dbReference type="InterPro" id="IPR051267">
    <property type="entry name" value="STEAP_metalloreductase"/>
</dbReference>
<evidence type="ECO:0000256" key="1">
    <source>
        <dbReference type="ARBA" id="ARBA00023002"/>
    </source>
</evidence>
<evidence type="ECO:0000313" key="4">
    <source>
        <dbReference type="Proteomes" id="UP000515465"/>
    </source>
</evidence>
<feature type="domain" description="Pyrroline-5-carboxylate reductase catalytic N-terminal" evidence="2">
    <location>
        <begin position="2"/>
        <end position="93"/>
    </location>
</feature>
<accession>A0A7G6SMW8</accession>
<dbReference type="PANTHER" id="PTHR14239:SF10">
    <property type="entry name" value="REDUCTASE"/>
    <property type="match status" value="1"/>
</dbReference>
<gene>
    <name evidence="3" type="ORF">HB778_03680</name>
</gene>
<reference evidence="4" key="1">
    <citation type="journal article" date="2020" name="Mol. Plant Microbe">
        <title>Rhizobial microsymbionts of the narrowly endemic Oxytropis species growing in Kamchatka are characterized by significant genetic diversity and possess a set of genes that are associated with T3SS and T6SS secretion systems and can affect the development of symbiosis.</title>
        <authorList>
            <person name="Safronova V."/>
            <person name="Guro P."/>
            <person name="Sazanova A."/>
            <person name="Kuznetsova I."/>
            <person name="Belimov A."/>
            <person name="Yakubov V."/>
            <person name="Chirak E."/>
            <person name="Afonin A."/>
            <person name="Gogolev Y."/>
            <person name="Andronov E."/>
            <person name="Tikhonovich I."/>
        </authorList>
    </citation>
    <scope>NUCLEOTIDE SEQUENCE [LARGE SCALE GENOMIC DNA]</scope>
    <source>
        <strain evidence="4">583</strain>
    </source>
</reference>
<dbReference type="Gene3D" id="3.40.50.720">
    <property type="entry name" value="NAD(P)-binding Rossmann-like Domain"/>
    <property type="match status" value="1"/>
</dbReference>
<dbReference type="RefSeq" id="WP_183461556.1">
    <property type="nucleotide sequence ID" value="NZ_CP050296.1"/>
</dbReference>
<dbReference type="InterPro" id="IPR036291">
    <property type="entry name" value="NAD(P)-bd_dom_sf"/>
</dbReference>
<dbReference type="AlphaFoldDB" id="A0A7G6SMW8"/>
<proteinExistence type="predicted"/>
<keyword evidence="1" id="KW-0560">Oxidoreductase</keyword>
<dbReference type="EMBL" id="CP050296">
    <property type="protein sequence ID" value="QND55850.1"/>
    <property type="molecule type" value="Genomic_DNA"/>
</dbReference>
<dbReference type="PANTHER" id="PTHR14239">
    <property type="entry name" value="DUDULIN-RELATED"/>
    <property type="match status" value="1"/>
</dbReference>